<dbReference type="InterPro" id="IPR025898">
    <property type="entry name" value="Tc3_transposase_DNA-bd_dom"/>
</dbReference>
<reference evidence="3" key="2">
    <citation type="submission" date="2022-06" db="UniProtKB">
        <authorList>
            <consortium name="EnsemblMetazoa"/>
        </authorList>
    </citation>
    <scope>IDENTIFICATION</scope>
    <source>
        <strain evidence="3">DF5081</strain>
    </source>
</reference>
<accession>A0A8R1IUF1</accession>
<dbReference type="SUPFAM" id="SSF46689">
    <property type="entry name" value="Homeodomain-like"/>
    <property type="match status" value="1"/>
</dbReference>
<dbReference type="InterPro" id="IPR009057">
    <property type="entry name" value="Homeodomain-like_sf"/>
</dbReference>
<evidence type="ECO:0000313" key="4">
    <source>
        <dbReference type="Proteomes" id="UP000005237"/>
    </source>
</evidence>
<keyword evidence="4" id="KW-1185">Reference proteome</keyword>
<name>A0A8R1IUF1_CAEJA</name>
<reference evidence="4" key="1">
    <citation type="submission" date="2010-08" db="EMBL/GenBank/DDBJ databases">
        <authorList>
            <consortium name="Caenorhabditis japonica Sequencing Consortium"/>
            <person name="Wilson R.K."/>
        </authorList>
    </citation>
    <scope>NUCLEOTIDE SEQUENCE [LARGE SCALE GENOMIC DNA]</scope>
    <source>
        <strain evidence="4">DF5081</strain>
    </source>
</reference>
<evidence type="ECO:0000259" key="2">
    <source>
        <dbReference type="Pfam" id="PF11427"/>
    </source>
</evidence>
<dbReference type="EnsemblMetazoa" id="CJA41929.1">
    <property type="protein sequence ID" value="CJA41929.1"/>
    <property type="gene ID" value="WBGene00217777"/>
</dbReference>
<feature type="domain" description="Tc3 transposase DNA binding" evidence="2">
    <location>
        <begin position="3"/>
        <end position="51"/>
    </location>
</feature>
<comment type="subcellular location">
    <subcellularLocation>
        <location evidence="1">Nucleus</location>
    </subcellularLocation>
</comment>
<dbReference type="Gene3D" id="1.10.10.60">
    <property type="entry name" value="Homeodomain-like"/>
    <property type="match status" value="1"/>
</dbReference>
<dbReference type="Proteomes" id="UP000005237">
    <property type="component" value="Unassembled WGS sequence"/>
</dbReference>
<dbReference type="Pfam" id="PF11427">
    <property type="entry name" value="HTH_Tnp_Tc3_1"/>
    <property type="match status" value="1"/>
</dbReference>
<sequence>MGRGKPLTDYEQGLIDDNSALGMSNQLTAVFIGRSLNVVNNYIKNPRHYGTKKPPGPPSLLSDRDKRNIVRKASNALAFCVETYTITSLSCRTELLFTELVTQRDGWRTVGSTSWTDRAYLRI</sequence>
<proteinExistence type="predicted"/>
<evidence type="ECO:0000313" key="3">
    <source>
        <dbReference type="EnsemblMetazoa" id="CJA41929.1"/>
    </source>
</evidence>
<evidence type="ECO:0000256" key="1">
    <source>
        <dbReference type="ARBA" id="ARBA00004123"/>
    </source>
</evidence>
<dbReference type="GO" id="GO:0005634">
    <property type="term" value="C:nucleus"/>
    <property type="evidence" value="ECO:0007669"/>
    <property type="project" value="UniProtKB-SubCell"/>
</dbReference>
<dbReference type="GO" id="GO:0003677">
    <property type="term" value="F:DNA binding"/>
    <property type="evidence" value="ECO:0007669"/>
    <property type="project" value="InterPro"/>
</dbReference>
<organism evidence="3 4">
    <name type="scientific">Caenorhabditis japonica</name>
    <dbReference type="NCBI Taxonomy" id="281687"/>
    <lineage>
        <taxon>Eukaryota</taxon>
        <taxon>Metazoa</taxon>
        <taxon>Ecdysozoa</taxon>
        <taxon>Nematoda</taxon>
        <taxon>Chromadorea</taxon>
        <taxon>Rhabditida</taxon>
        <taxon>Rhabditina</taxon>
        <taxon>Rhabditomorpha</taxon>
        <taxon>Rhabditoidea</taxon>
        <taxon>Rhabditidae</taxon>
        <taxon>Peloderinae</taxon>
        <taxon>Caenorhabditis</taxon>
    </lineage>
</organism>
<protein>
    <submittedName>
        <fullName evidence="3">HTH_Tnp_Tc3_1 domain-containing protein</fullName>
    </submittedName>
</protein>
<dbReference type="AlphaFoldDB" id="A0A8R1IUF1"/>